<evidence type="ECO:0000313" key="1">
    <source>
        <dbReference type="EMBL" id="KAL2537376.1"/>
    </source>
</evidence>
<proteinExistence type="predicted"/>
<keyword evidence="1" id="KW-0675">Receptor</keyword>
<protein>
    <submittedName>
        <fullName evidence="1">Receptor like protein</fullName>
    </submittedName>
</protein>
<dbReference type="SUPFAM" id="SSF52058">
    <property type="entry name" value="L domain-like"/>
    <property type="match status" value="1"/>
</dbReference>
<dbReference type="EMBL" id="JBFOLJ010000005">
    <property type="protein sequence ID" value="KAL2537376.1"/>
    <property type="molecule type" value="Genomic_DNA"/>
</dbReference>
<organism evidence="1 2">
    <name type="scientific">Forsythia ovata</name>
    <dbReference type="NCBI Taxonomy" id="205694"/>
    <lineage>
        <taxon>Eukaryota</taxon>
        <taxon>Viridiplantae</taxon>
        <taxon>Streptophyta</taxon>
        <taxon>Embryophyta</taxon>
        <taxon>Tracheophyta</taxon>
        <taxon>Spermatophyta</taxon>
        <taxon>Magnoliopsida</taxon>
        <taxon>eudicotyledons</taxon>
        <taxon>Gunneridae</taxon>
        <taxon>Pentapetalae</taxon>
        <taxon>asterids</taxon>
        <taxon>lamiids</taxon>
        <taxon>Lamiales</taxon>
        <taxon>Oleaceae</taxon>
        <taxon>Forsythieae</taxon>
        <taxon>Forsythia</taxon>
    </lineage>
</organism>
<dbReference type="PANTHER" id="PTHR48065">
    <property type="entry name" value="OS10G0469600 PROTEIN"/>
    <property type="match status" value="1"/>
</dbReference>
<evidence type="ECO:0000313" key="2">
    <source>
        <dbReference type="Proteomes" id="UP001604277"/>
    </source>
</evidence>
<dbReference type="Gene3D" id="3.80.10.10">
    <property type="entry name" value="Ribonuclease Inhibitor"/>
    <property type="match status" value="1"/>
</dbReference>
<dbReference type="InterPro" id="IPR032675">
    <property type="entry name" value="LRR_dom_sf"/>
</dbReference>
<reference evidence="2" key="1">
    <citation type="submission" date="2024-07" db="EMBL/GenBank/DDBJ databases">
        <title>Two chromosome-level genome assemblies of Korean endemic species Abeliophyllum distichum and Forsythia ovata (Oleaceae).</title>
        <authorList>
            <person name="Jang H."/>
        </authorList>
    </citation>
    <scope>NUCLEOTIDE SEQUENCE [LARGE SCALE GENOMIC DNA]</scope>
</reference>
<accession>A0ABD1VJ37</accession>
<gene>
    <name evidence="1" type="ORF">Fot_18767</name>
</gene>
<keyword evidence="2" id="KW-1185">Reference proteome</keyword>
<dbReference type="AlphaFoldDB" id="A0ABD1VJ37"/>
<sequence length="136" mass="15897">MPPDYAVMFPPVFFEKHIVLAFLDVKVLCTIFLDTKTGCCHWQGVQCSNTTGRVIQLDLYDTRYWTLKDWYFNASLFLPFQELRNLSLGYNNLVGWIENEELYALNDLVELDLSNNEIENFNTSKGTDMIFSLYMP</sequence>
<comment type="caution">
    <text evidence="1">The sequence shown here is derived from an EMBL/GenBank/DDBJ whole genome shotgun (WGS) entry which is preliminary data.</text>
</comment>
<dbReference type="Proteomes" id="UP001604277">
    <property type="component" value="Unassembled WGS sequence"/>
</dbReference>
<name>A0ABD1VJ37_9LAMI</name>
<dbReference type="PANTHER" id="PTHR48065:SF11">
    <property type="entry name" value="OS11G0213300 PROTEIN"/>
    <property type="match status" value="1"/>
</dbReference>